<dbReference type="RefSeq" id="WP_108151454.1">
    <property type="nucleotide sequence ID" value="NZ_CP026304.1"/>
</dbReference>
<organism evidence="2 3">
    <name type="scientific">Streptomyces lunaelactis</name>
    <dbReference type="NCBI Taxonomy" id="1535768"/>
    <lineage>
        <taxon>Bacteria</taxon>
        <taxon>Bacillati</taxon>
        <taxon>Actinomycetota</taxon>
        <taxon>Actinomycetes</taxon>
        <taxon>Kitasatosporales</taxon>
        <taxon>Streptomycetaceae</taxon>
        <taxon>Streptomyces</taxon>
    </lineage>
</organism>
<dbReference type="GeneID" id="55658249"/>
<evidence type="ECO:0000256" key="1">
    <source>
        <dbReference type="SAM" id="MobiDB-lite"/>
    </source>
</evidence>
<evidence type="ECO:0000313" key="3">
    <source>
        <dbReference type="Proteomes" id="UP000244201"/>
    </source>
</evidence>
<reference evidence="2 3" key="1">
    <citation type="submission" date="2018-01" db="EMBL/GenBank/DDBJ databases">
        <title>Complete genome sequence of Streptomyces lunaelactis MM109T, a Ferroverdin A producer isolated from cave moonmilk deposits.</title>
        <authorList>
            <person name="Naome A."/>
            <person name="Martinet L."/>
            <person name="Maciejewska M."/>
            <person name="Anderssen S."/>
            <person name="Adam D."/>
            <person name="Tenconi E."/>
            <person name="Deflandre B."/>
            <person name="Arguelles-Arias A."/>
            <person name="Calusinska M."/>
            <person name="Copieters W."/>
            <person name="Karim L."/>
            <person name="Hanikenne M."/>
            <person name="Baurain D."/>
            <person name="van Wezel G."/>
            <person name="Smargiasso N."/>
            <person name="de Pauw E."/>
            <person name="Delfosse P."/>
            <person name="Rigali S."/>
        </authorList>
    </citation>
    <scope>NUCLEOTIDE SEQUENCE [LARGE SCALE GENOMIC DNA]</scope>
    <source>
        <strain evidence="2 3">MM109</strain>
    </source>
</reference>
<dbReference type="AlphaFoldDB" id="A0A2R4T6M4"/>
<dbReference type="EMBL" id="CP026304">
    <property type="protein sequence ID" value="AVZ74721.1"/>
    <property type="molecule type" value="Genomic_DNA"/>
</dbReference>
<proteinExistence type="predicted"/>
<dbReference type="KEGG" id="slk:SLUN_23670"/>
<feature type="region of interest" description="Disordered" evidence="1">
    <location>
        <begin position="65"/>
        <end position="85"/>
    </location>
</feature>
<accession>A0A2R4T6M4</accession>
<dbReference type="OrthoDB" id="4141901at2"/>
<dbReference type="Proteomes" id="UP000244201">
    <property type="component" value="Chromosome"/>
</dbReference>
<keyword evidence="3" id="KW-1185">Reference proteome</keyword>
<name>A0A2R4T6M4_9ACTN</name>
<gene>
    <name evidence="2" type="ORF">SLUN_23670</name>
</gene>
<evidence type="ECO:0000313" key="2">
    <source>
        <dbReference type="EMBL" id="AVZ74721.1"/>
    </source>
</evidence>
<sequence length="85" mass="8957">MRPVALYELGAHAARGAARSVGTDPAYARRLDVVGQLALERPEMTVHGSLRETVRAAVTLETQMAPDPGIGGHHHHVAAPGFEPG</sequence>
<protein>
    <submittedName>
        <fullName evidence="2">Uncharacterized protein</fullName>
    </submittedName>
</protein>